<dbReference type="SUPFAM" id="SSF111384">
    <property type="entry name" value="OmpH-like"/>
    <property type="match status" value="1"/>
</dbReference>
<evidence type="ECO:0000256" key="2">
    <source>
        <dbReference type="ARBA" id="ARBA00022729"/>
    </source>
</evidence>
<sequence>MKKLIALGIVALALYSCQQSAKTAFVDNSELVNEYQEKKDLEVKLQAKIGIYQKRKDSITRAFQLEAQDFQSKADKMKPADAQKRYDQLGQKQQMLQQQFQIEENAISKESQTLNDSLLNKVKDFVSEYGKTNNYDYIFGKNEYVGTVYYGKEESNITKVVLEKLNEKYAAEKK</sequence>
<dbReference type="EMBL" id="JACGWS010000006">
    <property type="protein sequence ID" value="MBC8755382.1"/>
    <property type="molecule type" value="Genomic_DNA"/>
</dbReference>
<name>A0ABR7Q9Y7_9FLAO</name>
<protein>
    <submittedName>
        <fullName evidence="4">OmpH family outer membrane protein</fullName>
    </submittedName>
</protein>
<keyword evidence="5" id="KW-1185">Reference proteome</keyword>
<feature type="signal peptide" evidence="3">
    <location>
        <begin position="1"/>
        <end position="21"/>
    </location>
</feature>
<dbReference type="PANTHER" id="PTHR35089">
    <property type="entry name" value="CHAPERONE PROTEIN SKP"/>
    <property type="match status" value="1"/>
</dbReference>
<dbReference type="SMART" id="SM00935">
    <property type="entry name" value="OmpH"/>
    <property type="match status" value="1"/>
</dbReference>
<organism evidence="4 5">
    <name type="scientific">Kordia aestuariivivens</name>
    <dbReference type="NCBI Taxonomy" id="2759037"/>
    <lineage>
        <taxon>Bacteria</taxon>
        <taxon>Pseudomonadati</taxon>
        <taxon>Bacteroidota</taxon>
        <taxon>Flavobacteriia</taxon>
        <taxon>Flavobacteriales</taxon>
        <taxon>Flavobacteriaceae</taxon>
        <taxon>Kordia</taxon>
    </lineage>
</organism>
<evidence type="ECO:0000313" key="5">
    <source>
        <dbReference type="Proteomes" id="UP000619238"/>
    </source>
</evidence>
<gene>
    <name evidence="4" type="ORF">H2O64_11895</name>
</gene>
<dbReference type="Proteomes" id="UP000619238">
    <property type="component" value="Unassembled WGS sequence"/>
</dbReference>
<feature type="chain" id="PRO_5047484689" evidence="3">
    <location>
        <begin position="22"/>
        <end position="174"/>
    </location>
</feature>
<dbReference type="InterPro" id="IPR005632">
    <property type="entry name" value="Chaperone_Skp"/>
</dbReference>
<evidence type="ECO:0000313" key="4">
    <source>
        <dbReference type="EMBL" id="MBC8755382.1"/>
    </source>
</evidence>
<evidence type="ECO:0000256" key="3">
    <source>
        <dbReference type="SAM" id="SignalP"/>
    </source>
</evidence>
<dbReference type="PANTHER" id="PTHR35089:SF1">
    <property type="entry name" value="CHAPERONE PROTEIN SKP"/>
    <property type="match status" value="1"/>
</dbReference>
<reference evidence="4 5" key="1">
    <citation type="submission" date="2020-07" db="EMBL/GenBank/DDBJ databases">
        <title>Description of Kordia aestuariivivens sp. nov., isolated from a tidal flat.</title>
        <authorList>
            <person name="Park S."/>
            <person name="Yoon J.-H."/>
        </authorList>
    </citation>
    <scope>NUCLEOTIDE SEQUENCE [LARGE SCALE GENOMIC DNA]</scope>
    <source>
        <strain evidence="4 5">YSTF-M3</strain>
    </source>
</reference>
<dbReference type="Gene3D" id="3.30.910.20">
    <property type="entry name" value="Skp domain"/>
    <property type="match status" value="1"/>
</dbReference>
<dbReference type="PROSITE" id="PS51257">
    <property type="entry name" value="PROKAR_LIPOPROTEIN"/>
    <property type="match status" value="1"/>
</dbReference>
<accession>A0ABR7Q9Y7</accession>
<dbReference type="Pfam" id="PF03938">
    <property type="entry name" value="OmpH"/>
    <property type="match status" value="1"/>
</dbReference>
<comment type="caution">
    <text evidence="4">The sequence shown here is derived from an EMBL/GenBank/DDBJ whole genome shotgun (WGS) entry which is preliminary data.</text>
</comment>
<dbReference type="InterPro" id="IPR024930">
    <property type="entry name" value="Skp_dom_sf"/>
</dbReference>
<evidence type="ECO:0000256" key="1">
    <source>
        <dbReference type="ARBA" id="ARBA00009091"/>
    </source>
</evidence>
<proteinExistence type="inferred from homology"/>
<keyword evidence="2 3" id="KW-0732">Signal</keyword>
<comment type="similarity">
    <text evidence="1">Belongs to the Skp family.</text>
</comment>
<dbReference type="RefSeq" id="WP_187562427.1">
    <property type="nucleotide sequence ID" value="NZ_JACGWS010000006.1"/>
</dbReference>